<dbReference type="EMBL" id="BAABJK010000007">
    <property type="protein sequence ID" value="GAA4972421.1"/>
    <property type="molecule type" value="Genomic_DNA"/>
</dbReference>
<reference evidence="3" key="1">
    <citation type="journal article" date="2019" name="Int. J. Syst. Evol. Microbiol.">
        <title>The Global Catalogue of Microorganisms (GCM) 10K type strain sequencing project: providing services to taxonomists for standard genome sequencing and annotation.</title>
        <authorList>
            <consortium name="The Broad Institute Genomics Platform"/>
            <consortium name="The Broad Institute Genome Sequencing Center for Infectious Disease"/>
            <person name="Wu L."/>
            <person name="Ma J."/>
        </authorList>
    </citation>
    <scope>NUCLEOTIDE SEQUENCE [LARGE SCALE GENOMIC DNA]</scope>
    <source>
        <strain evidence="3">JCM 18287</strain>
    </source>
</reference>
<dbReference type="Proteomes" id="UP001501692">
    <property type="component" value="Unassembled WGS sequence"/>
</dbReference>
<dbReference type="SUPFAM" id="SSF74653">
    <property type="entry name" value="TolA/TonB C-terminal domain"/>
    <property type="match status" value="1"/>
</dbReference>
<evidence type="ECO:0000259" key="1">
    <source>
        <dbReference type="Pfam" id="PF03544"/>
    </source>
</evidence>
<name>A0ABP9HJW0_9FLAO</name>
<organism evidence="2 3">
    <name type="scientific">Algibacter aquimarinus</name>
    <dbReference type="NCBI Taxonomy" id="1136748"/>
    <lineage>
        <taxon>Bacteria</taxon>
        <taxon>Pseudomonadati</taxon>
        <taxon>Bacteroidota</taxon>
        <taxon>Flavobacteriia</taxon>
        <taxon>Flavobacteriales</taxon>
        <taxon>Flavobacteriaceae</taxon>
        <taxon>Algibacter</taxon>
    </lineage>
</organism>
<keyword evidence="3" id="KW-1185">Reference proteome</keyword>
<proteinExistence type="predicted"/>
<gene>
    <name evidence="2" type="ORF">GCM10023315_23340</name>
</gene>
<evidence type="ECO:0000313" key="2">
    <source>
        <dbReference type="EMBL" id="GAA4972421.1"/>
    </source>
</evidence>
<comment type="caution">
    <text evidence="2">The sequence shown here is derived from an EMBL/GenBank/DDBJ whole genome shotgun (WGS) entry which is preliminary data.</text>
</comment>
<feature type="domain" description="TonB C-terminal" evidence="1">
    <location>
        <begin position="213"/>
        <end position="274"/>
    </location>
</feature>
<dbReference type="Gene3D" id="3.30.1150.10">
    <property type="match status" value="1"/>
</dbReference>
<evidence type="ECO:0000313" key="3">
    <source>
        <dbReference type="Proteomes" id="UP001501692"/>
    </source>
</evidence>
<dbReference type="Pfam" id="PF03544">
    <property type="entry name" value="TonB_C"/>
    <property type="match status" value="1"/>
</dbReference>
<protein>
    <recommendedName>
        <fullName evidence="1">TonB C-terminal domain-containing protein</fullName>
    </recommendedName>
</protein>
<dbReference type="InterPro" id="IPR037682">
    <property type="entry name" value="TonB_C"/>
</dbReference>
<accession>A0ABP9HJW0</accession>
<sequence>METSSIQDFIHQNKNNNICGHFKQTQLDSINLQIPSQVLTQYNSFHKIFLLSLLISMGTSLMNCTNKKGNSQKIDSVEVVDTLKNNKTLNILEDIPIAEEIDSITKLTSSLNKKQGELINEIEEIDGEIEIMIVGDIDINEPPIIPELTGIIIYEEEDIVVGMLVAEYPPEFLDTPTDLSKKEKRDYLSKEVSKIISENFNTNVCLDLKGKQRVHVQFQIDSLGVIQNIKARAPHPLLEKEAIRTIELLPDFIPAKQNGKPIQVVYTLPIIFNIE</sequence>